<keyword evidence="1" id="KW-1133">Transmembrane helix</keyword>
<reference evidence="2 3" key="1">
    <citation type="journal article" date="2013" name="Genome Announc.">
        <title>Draft Genome Sequence of 'Candidatus Halobonum tyrrellensis' Strain G22, Isolated from the Hypersaline Waters of Lake Tyrrell, Australia.</title>
        <authorList>
            <person name="Ugalde J.A."/>
            <person name="Narasingarao P."/>
            <person name="Kuo S."/>
            <person name="Podell S."/>
            <person name="Allen E.E."/>
        </authorList>
    </citation>
    <scope>NUCLEOTIDE SEQUENCE [LARGE SCALE GENOMIC DNA]</scope>
    <source>
        <strain evidence="2 3">G22</strain>
    </source>
</reference>
<dbReference type="Proteomes" id="UP000017840">
    <property type="component" value="Unassembled WGS sequence"/>
</dbReference>
<sequence>LAAALVGAPFLRTGAGRRAFGVLAGGRGTRNRVFAAYAGFAVAYAATVLAVGAVVAPTDPFDRTVTLCWPFSPGVAAVTVWLPSMGTEWRDADRRVEDTLAWAAFVAALTATAAVGWLLLDGP</sequence>
<keyword evidence="1" id="KW-0472">Membrane</keyword>
<dbReference type="RefSeq" id="WP_023395858.1">
    <property type="nucleotide sequence ID" value="NZ_ASGZ01000065.1"/>
</dbReference>
<name>V4IUU1_9EURY</name>
<keyword evidence="1" id="KW-0812">Transmembrane</keyword>
<comment type="caution">
    <text evidence="2">The sequence shown here is derived from an EMBL/GenBank/DDBJ whole genome shotgun (WGS) entry which is preliminary data.</text>
</comment>
<evidence type="ECO:0000256" key="1">
    <source>
        <dbReference type="SAM" id="Phobius"/>
    </source>
</evidence>
<feature type="transmembrane region" description="Helical" evidence="1">
    <location>
        <begin position="34"/>
        <end position="57"/>
    </location>
</feature>
<evidence type="ECO:0000313" key="3">
    <source>
        <dbReference type="Proteomes" id="UP000017840"/>
    </source>
</evidence>
<organism evidence="2 3">
    <name type="scientific">Candidatus Halobonum tyrrellensis G22</name>
    <dbReference type="NCBI Taxonomy" id="1324957"/>
    <lineage>
        <taxon>Archaea</taxon>
        <taxon>Methanobacteriati</taxon>
        <taxon>Methanobacteriota</taxon>
        <taxon>Stenosarchaea group</taxon>
        <taxon>Halobacteria</taxon>
        <taxon>Halobacteriales</taxon>
        <taxon>Haloferacaceae</taxon>
        <taxon>Candidatus Halobonum</taxon>
    </lineage>
</organism>
<accession>V4IUU1</accession>
<dbReference type="AlphaFoldDB" id="V4IUU1"/>
<gene>
    <name evidence="2" type="ORF">K933_16452</name>
</gene>
<feature type="transmembrane region" description="Helical" evidence="1">
    <location>
        <begin position="99"/>
        <end position="120"/>
    </location>
</feature>
<dbReference type="EMBL" id="ASGZ01000065">
    <property type="protein sequence ID" value="ESP86967.1"/>
    <property type="molecule type" value="Genomic_DNA"/>
</dbReference>
<protein>
    <submittedName>
        <fullName evidence="2">Uncharacterized protein</fullName>
    </submittedName>
</protein>
<keyword evidence="3" id="KW-1185">Reference proteome</keyword>
<evidence type="ECO:0000313" key="2">
    <source>
        <dbReference type="EMBL" id="ESP86967.1"/>
    </source>
</evidence>
<proteinExistence type="predicted"/>
<feature type="transmembrane region" description="Helical" evidence="1">
    <location>
        <begin position="69"/>
        <end position="87"/>
    </location>
</feature>
<feature type="non-terminal residue" evidence="2">
    <location>
        <position position="1"/>
    </location>
</feature>